<comment type="similarity">
    <text evidence="2">Belongs to the TspO/BZRP family.</text>
</comment>
<keyword evidence="5 6" id="KW-0472">Membrane</keyword>
<sequence>MRNPASIPRHAAPGLPPARPPVRLRDGIAWLCWVVVVVAAGASVGVLFSPGAWYDALAKPTWHPPAWLFGPVWTLLYALLGTGVWLVSREPGPAAEAARPQAWLAFGVQAVLNLAWTPLFFGLRSPASAFVDIVLLWGAVLWMTLAFGRVRPLAGTLQVPLVAWVSFALVLNGTLWLMN</sequence>
<dbReference type="STRING" id="1384056.N787_06515"/>
<comment type="subcellular location">
    <subcellularLocation>
        <location evidence="1">Membrane</location>
        <topology evidence="1">Multi-pass membrane protein</topology>
    </subcellularLocation>
</comment>
<comment type="caution">
    <text evidence="7">The sequence shown here is derived from an EMBL/GenBank/DDBJ whole genome shotgun (WGS) entry which is preliminary data.</text>
</comment>
<proteinExistence type="inferred from homology"/>
<evidence type="ECO:0000256" key="1">
    <source>
        <dbReference type="ARBA" id="ARBA00004141"/>
    </source>
</evidence>
<name>A0A091B9B6_9GAMM</name>
<evidence type="ECO:0000313" key="7">
    <source>
        <dbReference type="EMBL" id="KFN48087.1"/>
    </source>
</evidence>
<dbReference type="FunFam" id="1.20.1260.100:FF:000001">
    <property type="entry name" value="translocator protein 2"/>
    <property type="match status" value="1"/>
</dbReference>
<dbReference type="InterPro" id="IPR038330">
    <property type="entry name" value="TspO/MBR-related_sf"/>
</dbReference>
<dbReference type="EMBL" id="AVCK01000003">
    <property type="protein sequence ID" value="KFN48087.1"/>
    <property type="molecule type" value="Genomic_DNA"/>
</dbReference>
<evidence type="ECO:0000256" key="5">
    <source>
        <dbReference type="ARBA" id="ARBA00023136"/>
    </source>
</evidence>
<feature type="transmembrane region" description="Helical" evidence="6">
    <location>
        <begin position="159"/>
        <end position="178"/>
    </location>
</feature>
<evidence type="ECO:0000256" key="2">
    <source>
        <dbReference type="ARBA" id="ARBA00007524"/>
    </source>
</evidence>
<keyword evidence="4 6" id="KW-1133">Transmembrane helix</keyword>
<keyword evidence="8" id="KW-1185">Reference proteome</keyword>
<dbReference type="AlphaFoldDB" id="A0A091B9B6"/>
<evidence type="ECO:0000256" key="3">
    <source>
        <dbReference type="ARBA" id="ARBA00022692"/>
    </source>
</evidence>
<dbReference type="eggNOG" id="COG3476">
    <property type="taxonomic scope" value="Bacteria"/>
</dbReference>
<dbReference type="GO" id="GO:0033013">
    <property type="term" value="P:tetrapyrrole metabolic process"/>
    <property type="evidence" value="ECO:0007669"/>
    <property type="project" value="UniProtKB-ARBA"/>
</dbReference>
<feature type="transmembrane region" description="Helical" evidence="6">
    <location>
        <begin position="127"/>
        <end position="147"/>
    </location>
</feature>
<evidence type="ECO:0008006" key="9">
    <source>
        <dbReference type="Google" id="ProtNLM"/>
    </source>
</evidence>
<feature type="transmembrane region" description="Helical" evidence="6">
    <location>
        <begin position="68"/>
        <end position="88"/>
    </location>
</feature>
<gene>
    <name evidence="7" type="ORF">N787_06515</name>
</gene>
<accession>A0A091B9B6</accession>
<dbReference type="PANTHER" id="PTHR10057:SF0">
    <property type="entry name" value="TRANSLOCATOR PROTEIN"/>
    <property type="match status" value="1"/>
</dbReference>
<evidence type="ECO:0000256" key="4">
    <source>
        <dbReference type="ARBA" id="ARBA00022989"/>
    </source>
</evidence>
<dbReference type="InterPro" id="IPR004307">
    <property type="entry name" value="TspO_MBR"/>
</dbReference>
<dbReference type="PIRSF" id="PIRSF005859">
    <property type="entry name" value="PBR"/>
    <property type="match status" value="1"/>
</dbReference>
<feature type="transmembrane region" description="Helical" evidence="6">
    <location>
        <begin position="100"/>
        <end position="121"/>
    </location>
</feature>
<reference evidence="7 8" key="1">
    <citation type="submission" date="2013-09" db="EMBL/GenBank/DDBJ databases">
        <title>Genome sequencing of Arenimonas metalli.</title>
        <authorList>
            <person name="Chen F."/>
            <person name="Wang G."/>
        </authorList>
    </citation>
    <scope>NUCLEOTIDE SEQUENCE [LARGE SCALE GENOMIC DNA]</scope>
    <source>
        <strain evidence="7 8">CF5-1</strain>
    </source>
</reference>
<evidence type="ECO:0000313" key="8">
    <source>
        <dbReference type="Proteomes" id="UP000029393"/>
    </source>
</evidence>
<evidence type="ECO:0000256" key="6">
    <source>
        <dbReference type="SAM" id="Phobius"/>
    </source>
</evidence>
<dbReference type="GO" id="GO:0016020">
    <property type="term" value="C:membrane"/>
    <property type="evidence" value="ECO:0007669"/>
    <property type="project" value="UniProtKB-SubCell"/>
</dbReference>
<dbReference type="Pfam" id="PF03073">
    <property type="entry name" value="TspO_MBR"/>
    <property type="match status" value="1"/>
</dbReference>
<dbReference type="RefSeq" id="WP_211252115.1">
    <property type="nucleotide sequence ID" value="NZ_AVCK01000003.1"/>
</dbReference>
<dbReference type="PATRIC" id="fig|1384056.3.peg.178"/>
<feature type="transmembrane region" description="Helical" evidence="6">
    <location>
        <begin position="28"/>
        <end position="48"/>
    </location>
</feature>
<protein>
    <recommendedName>
        <fullName evidence="9">Tryptophan-rich sensory protein</fullName>
    </recommendedName>
</protein>
<dbReference type="PANTHER" id="PTHR10057">
    <property type="entry name" value="PERIPHERAL-TYPE BENZODIAZEPINE RECEPTOR"/>
    <property type="match status" value="1"/>
</dbReference>
<dbReference type="Gene3D" id="1.20.1260.100">
    <property type="entry name" value="TspO/MBR protein"/>
    <property type="match status" value="1"/>
</dbReference>
<dbReference type="Proteomes" id="UP000029393">
    <property type="component" value="Unassembled WGS sequence"/>
</dbReference>
<organism evidence="7 8">
    <name type="scientific">Arenimonas metalli CF5-1</name>
    <dbReference type="NCBI Taxonomy" id="1384056"/>
    <lineage>
        <taxon>Bacteria</taxon>
        <taxon>Pseudomonadati</taxon>
        <taxon>Pseudomonadota</taxon>
        <taxon>Gammaproteobacteria</taxon>
        <taxon>Lysobacterales</taxon>
        <taxon>Lysobacteraceae</taxon>
        <taxon>Arenimonas</taxon>
    </lineage>
</organism>
<keyword evidence="3 6" id="KW-0812">Transmembrane</keyword>
<dbReference type="CDD" id="cd15904">
    <property type="entry name" value="TSPO_MBR"/>
    <property type="match status" value="1"/>
</dbReference>